<accession>A0AAV9WTJ5</accession>
<dbReference type="Pfam" id="PF05879">
    <property type="entry name" value="RHD3_GTPase"/>
    <property type="match status" value="1"/>
</dbReference>
<feature type="topological domain" description="Cytoplasmic" evidence="8">
    <location>
        <begin position="766"/>
        <end position="838"/>
    </location>
</feature>
<evidence type="ECO:0000256" key="2">
    <source>
        <dbReference type="ARBA" id="ARBA00022741"/>
    </source>
</evidence>
<keyword evidence="13" id="KW-1185">Reference proteome</keyword>
<dbReference type="InterPro" id="IPR008803">
    <property type="entry name" value="RHD3/Sey1"/>
</dbReference>
<dbReference type="PANTHER" id="PTHR45923:SF2">
    <property type="entry name" value="PROTEIN SEY1"/>
    <property type="match status" value="1"/>
</dbReference>
<keyword evidence="3 8" id="KW-0378">Hydrolase</keyword>
<evidence type="ECO:0000256" key="5">
    <source>
        <dbReference type="ARBA" id="ARBA00022989"/>
    </source>
</evidence>
<dbReference type="Gene3D" id="3.40.50.300">
    <property type="entry name" value="P-loop containing nucleotide triphosphate hydrolases"/>
    <property type="match status" value="1"/>
</dbReference>
<feature type="compositionally biased region" description="Polar residues" evidence="9">
    <location>
        <begin position="806"/>
        <end position="816"/>
    </location>
</feature>
<dbReference type="HAMAP" id="MF_03109">
    <property type="entry name" value="Sey1"/>
    <property type="match status" value="1"/>
</dbReference>
<evidence type="ECO:0000256" key="4">
    <source>
        <dbReference type="ARBA" id="ARBA00022824"/>
    </source>
</evidence>
<evidence type="ECO:0000256" key="9">
    <source>
        <dbReference type="SAM" id="MobiDB-lite"/>
    </source>
</evidence>
<feature type="topological domain" description="Lumenal" evidence="8">
    <location>
        <begin position="742"/>
        <end position="744"/>
    </location>
</feature>
<feature type="compositionally biased region" description="Gly residues" evidence="9">
    <location>
        <begin position="7"/>
        <end position="16"/>
    </location>
</feature>
<evidence type="ECO:0000256" key="3">
    <source>
        <dbReference type="ARBA" id="ARBA00022801"/>
    </source>
</evidence>
<dbReference type="GO" id="GO:0005525">
    <property type="term" value="F:GTP binding"/>
    <property type="evidence" value="ECO:0007669"/>
    <property type="project" value="UniProtKB-UniRule"/>
</dbReference>
<dbReference type="GO" id="GO:0016320">
    <property type="term" value="P:endoplasmic reticulum membrane fusion"/>
    <property type="evidence" value="ECO:0007669"/>
    <property type="project" value="TreeGrafter"/>
</dbReference>
<dbReference type="GO" id="GO:0005789">
    <property type="term" value="C:endoplasmic reticulum membrane"/>
    <property type="evidence" value="ECO:0007669"/>
    <property type="project" value="UniProtKB-SubCell"/>
</dbReference>
<evidence type="ECO:0000313" key="13">
    <source>
        <dbReference type="Proteomes" id="UP001365542"/>
    </source>
</evidence>
<dbReference type="InterPro" id="IPR027417">
    <property type="entry name" value="P-loop_NTPase"/>
</dbReference>
<dbReference type="EMBL" id="JAVHJO010000017">
    <property type="protein sequence ID" value="KAK6525464.1"/>
    <property type="molecule type" value="Genomic_DNA"/>
</dbReference>
<dbReference type="PANTHER" id="PTHR45923">
    <property type="entry name" value="PROTEIN SEY1"/>
    <property type="match status" value="1"/>
</dbReference>
<dbReference type="Pfam" id="PF20428">
    <property type="entry name" value="Sey1_3HB"/>
    <property type="match status" value="1"/>
</dbReference>
<keyword evidence="7 8" id="KW-0472">Membrane</keyword>
<sequence length="838" mass="93330">MAVNGTNGAGSNGTLGGEFDHGTQVIDENKEFTSSMPDYLNATHVLQAGFAYHLISVFGSQSTGKSTLLNHLFNTSFPVMSESKRQQTTKGIWMSLATDPDATSDPAKPHMADNILVMDVEGTDGRERGEDQDFERKSALFALATSEVLIVNIWEHQVGLYQGANMGLLKTVFEVNLQLFQKDKATVHRSLLFFVIRDHIGHTPLENLKNTLLADLNNIWYGLSKPPGLESSKISDFFDFAFTTLPHKLLQPDQFVAETRKLKLRFRDETPTNVKYKSEGVLDTTESGVFLPAYHRRIPADGLPHYAGNIWRMITENKDLDLPTQQELLAQYRCDEISIVCVDLFDDVVVPFESALNQKIVQENLGPAMKTALDTAISKFTEEAGRYHKGVYKRKLEDLEKKLHARLRVLFVAQLTAAHKSAVAVFSDTIQKGIKRSGADFATLVAETRTTVLADFIAEAKSCSLDGAFPYADELKAVELELDEGATRLRGEEMARLLTRMEKSLKNKFSSEDDGVAYMFKTISPTLYPRIWTLFTDNVTSQISVFTQKSTALNATGEENDQAVYKLKKRAWRVLRGILDEETKEQSLITRLMGYFDKDFRYDEHGVPRVWKAGEDIEGTFAKSKETVLNLIPELATFKLEDGSSPPLVKFIGDTPAGIEETSAGVDDDEEDEDVTSPNSPKTFTILTPGRVTSLTESFNRQADQAFVDAKRSTISSVSQIPVWFYGLLVVLGWNEFWAVVMNPLYFMFLLFAAVAAYVAHTLNLWGPIMTVGGATGRQALEVGKEKLREFLDVPPPSAQRAHAYSSGNSTASAQGESIRMRNLTSEGKKRGDDEDED</sequence>
<protein>
    <submittedName>
        <fullName evidence="12">Dynamin-like GTPase that mediates homotypic ER fusion</fullName>
    </submittedName>
</protein>
<evidence type="ECO:0000256" key="6">
    <source>
        <dbReference type="ARBA" id="ARBA00023134"/>
    </source>
</evidence>
<dbReference type="Proteomes" id="UP001365542">
    <property type="component" value="Unassembled WGS sequence"/>
</dbReference>
<evidence type="ECO:0000256" key="7">
    <source>
        <dbReference type="ARBA" id="ARBA00023136"/>
    </source>
</evidence>
<proteinExistence type="inferred from homology"/>
<dbReference type="PROSITE" id="PS51715">
    <property type="entry name" value="G_GB1_RHD3"/>
    <property type="match status" value="1"/>
</dbReference>
<dbReference type="SUPFAM" id="SSF52540">
    <property type="entry name" value="P-loop containing nucleoside triphosphate hydrolases"/>
    <property type="match status" value="1"/>
</dbReference>
<keyword evidence="2 8" id="KW-0547">Nucleotide-binding</keyword>
<organism evidence="12 13">
    <name type="scientific">Orbilia ellipsospora</name>
    <dbReference type="NCBI Taxonomy" id="2528407"/>
    <lineage>
        <taxon>Eukaryota</taxon>
        <taxon>Fungi</taxon>
        <taxon>Dikarya</taxon>
        <taxon>Ascomycota</taxon>
        <taxon>Pezizomycotina</taxon>
        <taxon>Orbiliomycetes</taxon>
        <taxon>Orbiliales</taxon>
        <taxon>Orbiliaceae</taxon>
        <taxon>Orbilia</taxon>
    </lineage>
</organism>
<evidence type="ECO:0000256" key="10">
    <source>
        <dbReference type="SAM" id="Phobius"/>
    </source>
</evidence>
<feature type="compositionally biased region" description="Basic and acidic residues" evidence="9">
    <location>
        <begin position="827"/>
        <end position="838"/>
    </location>
</feature>
<dbReference type="GO" id="GO:0003924">
    <property type="term" value="F:GTPase activity"/>
    <property type="evidence" value="ECO:0007669"/>
    <property type="project" value="UniProtKB-UniRule"/>
</dbReference>
<feature type="region of interest" description="Disordered" evidence="9">
    <location>
        <begin position="1"/>
        <end position="21"/>
    </location>
</feature>
<reference evidence="12 13" key="1">
    <citation type="submission" date="2019-10" db="EMBL/GenBank/DDBJ databases">
        <authorList>
            <person name="Palmer J.M."/>
        </authorList>
    </citation>
    <scope>NUCLEOTIDE SEQUENCE [LARGE SCALE GENOMIC DNA]</scope>
    <source>
        <strain evidence="12 13">TWF694</strain>
    </source>
</reference>
<gene>
    <name evidence="8 12" type="primary">SEY1</name>
    <name evidence="12" type="ORF">TWF694_005600</name>
</gene>
<evidence type="ECO:0000259" key="11">
    <source>
        <dbReference type="PROSITE" id="PS51715"/>
    </source>
</evidence>
<dbReference type="InterPro" id="IPR046758">
    <property type="entry name" value="Sey1/RHD3-like_3HB"/>
</dbReference>
<feature type="region of interest" description="Disordered" evidence="9">
    <location>
        <begin position="797"/>
        <end position="838"/>
    </location>
</feature>
<evidence type="ECO:0000256" key="1">
    <source>
        <dbReference type="ARBA" id="ARBA00022692"/>
    </source>
</evidence>
<comment type="caution">
    <text evidence="12">The sequence shown here is derived from an EMBL/GenBank/DDBJ whole genome shotgun (WGS) entry which is preliminary data.</text>
</comment>
<keyword evidence="1 8" id="KW-0812">Transmembrane</keyword>
<dbReference type="FunFam" id="3.40.50.300:FF:000727">
    <property type="entry name" value="Protein SEY1 homolog"/>
    <property type="match status" value="1"/>
</dbReference>
<comment type="similarity">
    <text evidence="8">Belongs to the TRAFAC class dynamin-like GTPase superfamily. GB1/RHD3 GTPase family. RHD3 subfamily.</text>
</comment>
<keyword evidence="5 8" id="KW-1133">Transmembrane helix</keyword>
<name>A0AAV9WTJ5_9PEZI</name>
<evidence type="ECO:0000313" key="12">
    <source>
        <dbReference type="EMBL" id="KAK6525464.1"/>
    </source>
</evidence>
<feature type="binding site" evidence="8">
    <location>
        <begin position="59"/>
        <end position="66"/>
    </location>
    <ligand>
        <name>GTP</name>
        <dbReference type="ChEBI" id="CHEBI:37565"/>
    </ligand>
</feature>
<feature type="region of interest" description="Disordered" evidence="9">
    <location>
        <begin position="660"/>
        <end position="682"/>
    </location>
</feature>
<keyword evidence="6 8" id="KW-0342">GTP-binding</keyword>
<keyword evidence="4 8" id="KW-0256">Endoplasmic reticulum</keyword>
<feature type="compositionally biased region" description="Acidic residues" evidence="9">
    <location>
        <begin position="666"/>
        <end position="675"/>
    </location>
</feature>
<feature type="topological domain" description="Cytoplasmic" evidence="8">
    <location>
        <begin position="1"/>
        <end position="720"/>
    </location>
</feature>
<feature type="transmembrane region" description="Helical" evidence="10">
    <location>
        <begin position="745"/>
        <end position="766"/>
    </location>
</feature>
<comment type="subcellular location">
    <subcellularLocation>
        <location evidence="8">Endoplasmic reticulum membrane</location>
        <topology evidence="8">Multi-pass membrane protein</topology>
    </subcellularLocation>
    <text evidence="8">Enriched in the cortical ER. Concentrated in punctae along the ER tubules.</text>
</comment>
<dbReference type="CDD" id="cd01851">
    <property type="entry name" value="GBP"/>
    <property type="match status" value="1"/>
</dbReference>
<dbReference type="AlphaFoldDB" id="A0AAV9WTJ5"/>
<dbReference type="InterPro" id="IPR030386">
    <property type="entry name" value="G_GB1_RHD3_dom"/>
</dbReference>
<feature type="domain" description="GB1/RHD3-type G" evidence="11">
    <location>
        <begin position="49"/>
        <end position="307"/>
    </location>
</feature>
<evidence type="ECO:0000256" key="8">
    <source>
        <dbReference type="HAMAP-Rule" id="MF_03109"/>
    </source>
</evidence>